<organism evidence="1 2">
    <name type="scientific">Funneliformis mosseae</name>
    <name type="common">Endomycorrhizal fungus</name>
    <name type="synonym">Glomus mosseae</name>
    <dbReference type="NCBI Taxonomy" id="27381"/>
    <lineage>
        <taxon>Eukaryota</taxon>
        <taxon>Fungi</taxon>
        <taxon>Fungi incertae sedis</taxon>
        <taxon>Mucoromycota</taxon>
        <taxon>Glomeromycotina</taxon>
        <taxon>Glomeromycetes</taxon>
        <taxon>Glomerales</taxon>
        <taxon>Glomeraceae</taxon>
        <taxon>Funneliformis</taxon>
    </lineage>
</organism>
<sequence>MHLSKKKLQNQLISNESPYDIICRISEKMKFLDLAKRSFNNPLLSFILDLN</sequence>
<dbReference type="Proteomes" id="UP000789375">
    <property type="component" value="Unassembled WGS sequence"/>
</dbReference>
<evidence type="ECO:0000313" key="1">
    <source>
        <dbReference type="EMBL" id="CAG8633270.1"/>
    </source>
</evidence>
<reference evidence="1" key="1">
    <citation type="submission" date="2021-06" db="EMBL/GenBank/DDBJ databases">
        <authorList>
            <person name="Kallberg Y."/>
            <person name="Tangrot J."/>
            <person name="Rosling A."/>
        </authorList>
    </citation>
    <scope>NUCLEOTIDE SEQUENCE</scope>
    <source>
        <strain evidence="1">87-6 pot B 2015</strain>
    </source>
</reference>
<proteinExistence type="predicted"/>
<keyword evidence="2" id="KW-1185">Reference proteome</keyword>
<gene>
    <name evidence="1" type="ORF">FMOSSE_LOCUS10598</name>
</gene>
<dbReference type="EMBL" id="CAJVPP010003597">
    <property type="protein sequence ID" value="CAG8633270.1"/>
    <property type="molecule type" value="Genomic_DNA"/>
</dbReference>
<evidence type="ECO:0000313" key="2">
    <source>
        <dbReference type="Proteomes" id="UP000789375"/>
    </source>
</evidence>
<accession>A0A9N9DF01</accession>
<comment type="caution">
    <text evidence="1">The sequence shown here is derived from an EMBL/GenBank/DDBJ whole genome shotgun (WGS) entry which is preliminary data.</text>
</comment>
<dbReference type="AlphaFoldDB" id="A0A9N9DF01"/>
<protein>
    <submittedName>
        <fullName evidence="1">14104_t:CDS:1</fullName>
    </submittedName>
</protein>
<name>A0A9N9DF01_FUNMO</name>